<dbReference type="RefSeq" id="WP_139027035.1">
    <property type="nucleotide sequence ID" value="NZ_CSTD01000001.1"/>
</dbReference>
<accession>A0A0U0W3E9</accession>
<evidence type="ECO:0000313" key="2">
    <source>
        <dbReference type="Proteomes" id="UP000198875"/>
    </source>
</evidence>
<protein>
    <submittedName>
        <fullName evidence="1">Uncharacterized protein</fullName>
    </submittedName>
</protein>
<sequence length="98" mass="10455">MTTTLTRAGGSLRAGLGRQCRLSAQRTSMAMVKSLLDGLNHQQHMRDGNREPSMTELTVTGAHIQHDLAVIVNAPKIFGVDSPVGSGGNRVRGVFRGT</sequence>
<reference evidence="1 2" key="1">
    <citation type="submission" date="2015-03" db="EMBL/GenBank/DDBJ databases">
        <authorList>
            <person name="Murphy D."/>
        </authorList>
    </citation>
    <scope>NUCLEOTIDE SEQUENCE [LARGE SCALE GENOMIC DNA]</scope>
    <source>
        <strain evidence="1 2">DSM 44277</strain>
    </source>
</reference>
<gene>
    <name evidence="1" type="ORF">BN971_00652</name>
</gene>
<dbReference type="Proteomes" id="UP000198875">
    <property type="component" value="Unassembled WGS sequence"/>
</dbReference>
<name>A0A0U0W3E9_MYCBE</name>
<organism evidence="1 2">
    <name type="scientific">Mycobacterium bohemicum DSM 44277</name>
    <dbReference type="NCBI Taxonomy" id="1236609"/>
    <lineage>
        <taxon>Bacteria</taxon>
        <taxon>Bacillati</taxon>
        <taxon>Actinomycetota</taxon>
        <taxon>Actinomycetes</taxon>
        <taxon>Mycobacteriales</taxon>
        <taxon>Mycobacteriaceae</taxon>
        <taxon>Mycobacterium</taxon>
    </lineage>
</organism>
<evidence type="ECO:0000313" key="1">
    <source>
        <dbReference type="EMBL" id="CPR05821.1"/>
    </source>
</evidence>
<dbReference type="EMBL" id="CSTD01000001">
    <property type="protein sequence ID" value="CPR05821.1"/>
    <property type="molecule type" value="Genomic_DNA"/>
</dbReference>
<dbReference type="AlphaFoldDB" id="A0A0U0W3E9"/>
<proteinExistence type="predicted"/>